<protein>
    <submittedName>
        <fullName evidence="5">Beta-lactamase</fullName>
    </submittedName>
</protein>
<evidence type="ECO:0000313" key="5">
    <source>
        <dbReference type="EMBL" id="EID76400.1"/>
    </source>
</evidence>
<gene>
    <name evidence="5" type="ORF">W5A_00215</name>
</gene>
<keyword evidence="6" id="KW-1185">Reference proteome</keyword>
<evidence type="ECO:0000256" key="2">
    <source>
        <dbReference type="ARBA" id="ARBA00023136"/>
    </source>
</evidence>
<name>I0WJ34_9FLAO</name>
<dbReference type="AlphaFoldDB" id="I0WJ34"/>
<feature type="signal peptide" evidence="3">
    <location>
        <begin position="1"/>
        <end position="18"/>
    </location>
</feature>
<proteinExistence type="predicted"/>
<dbReference type="Proteomes" id="UP000005938">
    <property type="component" value="Unassembled WGS sequence"/>
</dbReference>
<dbReference type="EMBL" id="AJJU01000002">
    <property type="protein sequence ID" value="EID76400.1"/>
    <property type="molecule type" value="Genomic_DNA"/>
</dbReference>
<accession>I0WJ34</accession>
<dbReference type="STRING" id="946077.W5A_00215"/>
<keyword evidence="2" id="KW-0472">Membrane</keyword>
<dbReference type="eggNOG" id="COG1680">
    <property type="taxonomic scope" value="Bacteria"/>
</dbReference>
<dbReference type="PANTHER" id="PTHR46825:SF11">
    <property type="entry name" value="PENICILLIN-BINDING PROTEIN 4"/>
    <property type="match status" value="1"/>
</dbReference>
<reference evidence="5 6" key="1">
    <citation type="journal article" date="2012" name="J. Bacteriol.">
        <title>Genome Sequence of the Halotolerant Bacterium Imtechella halotolerans K1T.</title>
        <authorList>
            <person name="Kumar S."/>
            <person name="Vikram S."/>
            <person name="Subramanian S."/>
            <person name="Raghava G.P."/>
            <person name="Pinnaka A.K."/>
        </authorList>
    </citation>
    <scope>NUCLEOTIDE SEQUENCE [LARGE SCALE GENOMIC DNA]</scope>
    <source>
        <strain evidence="5 6">K1</strain>
    </source>
</reference>
<comment type="caution">
    <text evidence="5">The sequence shown here is derived from an EMBL/GenBank/DDBJ whole genome shotgun (WGS) entry which is preliminary data.</text>
</comment>
<evidence type="ECO:0000259" key="4">
    <source>
        <dbReference type="Pfam" id="PF00144"/>
    </source>
</evidence>
<evidence type="ECO:0000256" key="1">
    <source>
        <dbReference type="ARBA" id="ARBA00004370"/>
    </source>
</evidence>
<dbReference type="OrthoDB" id="9793489at2"/>
<dbReference type="Gene3D" id="3.40.710.10">
    <property type="entry name" value="DD-peptidase/beta-lactamase superfamily"/>
    <property type="match status" value="1"/>
</dbReference>
<dbReference type="PROSITE" id="PS51257">
    <property type="entry name" value="PROKAR_LIPOPROTEIN"/>
    <property type="match status" value="1"/>
</dbReference>
<evidence type="ECO:0000256" key="3">
    <source>
        <dbReference type="SAM" id="SignalP"/>
    </source>
</evidence>
<feature type="domain" description="Beta-lactamase-related" evidence="4">
    <location>
        <begin position="56"/>
        <end position="363"/>
    </location>
</feature>
<dbReference type="GO" id="GO:0016020">
    <property type="term" value="C:membrane"/>
    <property type="evidence" value="ECO:0007669"/>
    <property type="project" value="UniProtKB-SubCell"/>
</dbReference>
<sequence length="448" mass="51469">MKHILSSVKLLIVISVFLACYSCNQLPSHDQLTEEIVVDPALDSLFIWLNKNNMFNGAVAIKKEGKLLLKKGYGFANYHRNDRFQPSTSMEIASVSKQFTATAIALLIQEGKIGLEDTVKKYLGEDFPYEGVTIKNLVTHTSGIPDYEDYFKSNWDTTKIATNADIVRYFKTEKPGGLLPGQYYHYSNSGYILLAEIVEAVSGETLDTFLNNQIFSVANMKQSGFYHRDSIWNIQGYAPAYMIGGKECHYSKPEHLPKKNYYRFLSGRFGSGRQSSSVDDLIKWDSILYTDEILTERGRALAYTIYPPEKDSSDYGFGWHIYHLKNLGKVVYHTGSWAGNQSYIKRYIDQKSVIVLLNNTHSPYMKEVRSILDDYLEGKPLRRPRVRAVEQLKRDICNLNLHNLKEWKLEHPGMIWDTVQLKQLLTFYDSYGDENKKAIILSFWNVKS</sequence>
<comment type="subcellular location">
    <subcellularLocation>
        <location evidence="1">Membrane</location>
    </subcellularLocation>
</comment>
<feature type="chain" id="PRO_5003636189" evidence="3">
    <location>
        <begin position="19"/>
        <end position="448"/>
    </location>
</feature>
<evidence type="ECO:0000313" key="6">
    <source>
        <dbReference type="Proteomes" id="UP000005938"/>
    </source>
</evidence>
<keyword evidence="3" id="KW-0732">Signal</keyword>
<dbReference type="SUPFAM" id="SSF56601">
    <property type="entry name" value="beta-lactamase/transpeptidase-like"/>
    <property type="match status" value="1"/>
</dbReference>
<dbReference type="InterPro" id="IPR001466">
    <property type="entry name" value="Beta-lactam-related"/>
</dbReference>
<organism evidence="5 6">
    <name type="scientific">Imtechella halotolerans K1</name>
    <dbReference type="NCBI Taxonomy" id="946077"/>
    <lineage>
        <taxon>Bacteria</taxon>
        <taxon>Pseudomonadati</taxon>
        <taxon>Bacteroidota</taxon>
        <taxon>Flavobacteriia</taxon>
        <taxon>Flavobacteriales</taxon>
        <taxon>Flavobacteriaceae</taxon>
        <taxon>Imtechella</taxon>
    </lineage>
</organism>
<dbReference type="RefSeq" id="WP_008236166.1">
    <property type="nucleotide sequence ID" value="NZ_AJJU01000002.1"/>
</dbReference>
<dbReference type="PANTHER" id="PTHR46825">
    <property type="entry name" value="D-ALANYL-D-ALANINE-CARBOXYPEPTIDASE/ENDOPEPTIDASE AMPH"/>
    <property type="match status" value="1"/>
</dbReference>
<dbReference type="InterPro" id="IPR050491">
    <property type="entry name" value="AmpC-like"/>
</dbReference>
<dbReference type="InterPro" id="IPR012338">
    <property type="entry name" value="Beta-lactam/transpept-like"/>
</dbReference>
<dbReference type="Pfam" id="PF00144">
    <property type="entry name" value="Beta-lactamase"/>
    <property type="match status" value="1"/>
</dbReference>